<reference evidence="3" key="1">
    <citation type="journal article" date="2020" name="Stud. Mycol.">
        <title>101 Dothideomycetes genomes: a test case for predicting lifestyles and emergence of pathogens.</title>
        <authorList>
            <person name="Haridas S."/>
            <person name="Albert R."/>
            <person name="Binder M."/>
            <person name="Bloem J."/>
            <person name="Labutti K."/>
            <person name="Salamov A."/>
            <person name="Andreopoulos B."/>
            <person name="Baker S."/>
            <person name="Barry K."/>
            <person name="Bills G."/>
            <person name="Bluhm B."/>
            <person name="Cannon C."/>
            <person name="Castanera R."/>
            <person name="Culley D."/>
            <person name="Daum C."/>
            <person name="Ezra D."/>
            <person name="Gonzalez J."/>
            <person name="Henrissat B."/>
            <person name="Kuo A."/>
            <person name="Liang C."/>
            <person name="Lipzen A."/>
            <person name="Lutzoni F."/>
            <person name="Magnuson J."/>
            <person name="Mondo S."/>
            <person name="Nolan M."/>
            <person name="Ohm R."/>
            <person name="Pangilinan J."/>
            <person name="Park H.-J."/>
            <person name="Ramirez L."/>
            <person name="Alfaro M."/>
            <person name="Sun H."/>
            <person name="Tritt A."/>
            <person name="Yoshinaga Y."/>
            <person name="Zwiers L.-H."/>
            <person name="Turgeon B."/>
            <person name="Goodwin S."/>
            <person name="Spatafora J."/>
            <person name="Crous P."/>
            <person name="Grigoriev I."/>
        </authorList>
    </citation>
    <scope>NUCLEOTIDE SEQUENCE</scope>
    <source>
        <strain evidence="3">CBS 122367</strain>
    </source>
</reference>
<feature type="compositionally biased region" description="Basic residues" evidence="1">
    <location>
        <begin position="196"/>
        <end position="205"/>
    </location>
</feature>
<dbReference type="EMBL" id="MU005569">
    <property type="protein sequence ID" value="KAF2691917.1"/>
    <property type="molecule type" value="Genomic_DNA"/>
</dbReference>
<feature type="compositionally biased region" description="Low complexity" evidence="1">
    <location>
        <begin position="41"/>
        <end position="50"/>
    </location>
</feature>
<dbReference type="SUPFAM" id="SSF52113">
    <property type="entry name" value="BRCT domain"/>
    <property type="match status" value="1"/>
</dbReference>
<feature type="region of interest" description="Disordered" evidence="1">
    <location>
        <begin position="532"/>
        <end position="555"/>
    </location>
</feature>
<feature type="compositionally biased region" description="Basic and acidic residues" evidence="1">
    <location>
        <begin position="89"/>
        <end position="107"/>
    </location>
</feature>
<evidence type="ECO:0000256" key="1">
    <source>
        <dbReference type="SAM" id="MobiDB-lite"/>
    </source>
</evidence>
<feature type="region of interest" description="Disordered" evidence="1">
    <location>
        <begin position="1"/>
        <end position="118"/>
    </location>
</feature>
<dbReference type="SMART" id="SM00292">
    <property type="entry name" value="BRCT"/>
    <property type="match status" value="1"/>
</dbReference>
<feature type="region of interest" description="Disordered" evidence="1">
    <location>
        <begin position="573"/>
        <end position="606"/>
    </location>
</feature>
<evidence type="ECO:0000313" key="3">
    <source>
        <dbReference type="EMBL" id="KAF2691917.1"/>
    </source>
</evidence>
<dbReference type="Pfam" id="PF00533">
    <property type="entry name" value="BRCT"/>
    <property type="match status" value="1"/>
</dbReference>
<dbReference type="Proteomes" id="UP000799291">
    <property type="component" value="Unassembled WGS sequence"/>
</dbReference>
<evidence type="ECO:0000259" key="2">
    <source>
        <dbReference type="PROSITE" id="PS50172"/>
    </source>
</evidence>
<dbReference type="InterPro" id="IPR001357">
    <property type="entry name" value="BRCT_dom"/>
</dbReference>
<dbReference type="GO" id="GO:0000278">
    <property type="term" value="P:mitotic cell cycle"/>
    <property type="evidence" value="ECO:0007669"/>
    <property type="project" value="TreeGrafter"/>
</dbReference>
<protein>
    <recommendedName>
        <fullName evidence="2">BRCT domain-containing protein</fullName>
    </recommendedName>
</protein>
<keyword evidence="4" id="KW-1185">Reference proteome</keyword>
<feature type="region of interest" description="Disordered" evidence="1">
    <location>
        <begin position="817"/>
        <end position="841"/>
    </location>
</feature>
<dbReference type="Gene3D" id="3.40.50.10190">
    <property type="entry name" value="BRCT domain"/>
    <property type="match status" value="1"/>
</dbReference>
<feature type="region of interest" description="Disordered" evidence="1">
    <location>
        <begin position="139"/>
        <end position="213"/>
    </location>
</feature>
<evidence type="ECO:0000313" key="4">
    <source>
        <dbReference type="Proteomes" id="UP000799291"/>
    </source>
</evidence>
<dbReference type="InterPro" id="IPR022047">
    <property type="entry name" value="Microcephalin-like"/>
</dbReference>
<feature type="domain" description="BRCT" evidence="2">
    <location>
        <begin position="616"/>
        <end position="710"/>
    </location>
</feature>
<gene>
    <name evidence="3" type="ORF">K458DRAFT_411620</name>
</gene>
<feature type="compositionally biased region" description="Low complexity" evidence="1">
    <location>
        <begin position="573"/>
        <end position="590"/>
    </location>
</feature>
<proteinExistence type="predicted"/>
<dbReference type="AlphaFoldDB" id="A0A6G1JMW8"/>
<sequence length="841" mass="90606">MVATRSGRGAKAPEVDPPANNTLKAPPKRAGKRKAVDDAPAEPAAKVAKPTKPEPKKKAAPKAATKAAPKAAAKTTRRAAKAIEPVETVEEKPEPEPVTDKTDEPKTTRRTARGRKAAVAPVVEVAQPLPVVIEEPVAAVAEPTKPATRAKKQPVPKANSKALRTKPLGTTAAATRVKRDRHAAIAPPAESPLKAPARKPARKPATKAATASKMVEHETAAVVVAEEPFAEYPNYPNTPAHINAPLSSRVALRELPVDYPKTPAHISGPMSHKDAMAELPGYPKTPSHISAPISHKDAIAELPNYPKTPVHITAAVTTKKALDELPDYPKTPAHIAEAISNQKAFDELAAEYPTTPAHVEAAWGNQKALNELPAGYPRTPAHVAAMLSNQQALDQLSDYPQTPAHITAPLKNEDALKELAGYPQTPAHIRAPMTIQEGLAALPSYPNTPKLIEATVDEEAVSYTPEAIENAVDEEAALNTPVAIETTVNEDAAFNTPQAVEATVVNEAASSPVSEPEEISFELTGPIQEIQPESSLINGDESPVVHDGAGSMRESSVIPRNSTQNVFFAAPELPSSASSTSPSKRSALRSPVKADMKTPKKTVTWNDDDSEPEFLLHGGPLRGMKFFVDVTSNGKDQSFLFTGLLEDMGAQVERTWDNDTFLTHVLYKDGKKTTLDKVVASNGKVKCVNVGWILDSEKNQKRMEETPYLVDLAVHALSPPKSKMAPFTPAKTPSKYLMSIQEKSSSIKSVPSTPTSSEFDRSINFDEKENSEIGIFFTPKPKTCPRQPMKPWMLNRSPVKTPSRFEYLKQAPLKAFSTTKKRSAPESFDGLSGAPKKLRFL</sequence>
<dbReference type="InterPro" id="IPR036420">
    <property type="entry name" value="BRCT_dom_sf"/>
</dbReference>
<dbReference type="CDD" id="cd17716">
    <property type="entry name" value="BRCT_microcephalin_rpt1"/>
    <property type="match status" value="1"/>
</dbReference>
<accession>A0A6G1JMW8</accession>
<dbReference type="PANTHER" id="PTHR14625:SF3">
    <property type="entry name" value="MICROCEPHALIN"/>
    <property type="match status" value="1"/>
</dbReference>
<dbReference type="PROSITE" id="PS50172">
    <property type="entry name" value="BRCT"/>
    <property type="match status" value="1"/>
</dbReference>
<name>A0A6G1JMW8_9PLEO</name>
<organism evidence="3 4">
    <name type="scientific">Lentithecium fluviatile CBS 122367</name>
    <dbReference type="NCBI Taxonomy" id="1168545"/>
    <lineage>
        <taxon>Eukaryota</taxon>
        <taxon>Fungi</taxon>
        <taxon>Dikarya</taxon>
        <taxon>Ascomycota</taxon>
        <taxon>Pezizomycotina</taxon>
        <taxon>Dothideomycetes</taxon>
        <taxon>Pleosporomycetidae</taxon>
        <taxon>Pleosporales</taxon>
        <taxon>Massarineae</taxon>
        <taxon>Lentitheciaceae</taxon>
        <taxon>Lentithecium</taxon>
    </lineage>
</organism>
<dbReference type="PANTHER" id="PTHR14625">
    <property type="entry name" value="MICROCEPHALIN"/>
    <property type="match status" value="1"/>
</dbReference>
<feature type="compositionally biased region" description="Low complexity" evidence="1">
    <location>
        <begin position="61"/>
        <end position="74"/>
    </location>
</feature>
<dbReference type="OrthoDB" id="2384350at2759"/>